<dbReference type="SMART" id="SM00248">
    <property type="entry name" value="ANK"/>
    <property type="match status" value="4"/>
</dbReference>
<keyword evidence="3" id="KW-0677">Repeat</keyword>
<name>A0AAW1I5E9_SAPOF</name>
<evidence type="ECO:0000313" key="10">
    <source>
        <dbReference type="EMBL" id="KAK9683789.1"/>
    </source>
</evidence>
<keyword evidence="4 8" id="KW-1133">Transmembrane helix</keyword>
<comment type="caution">
    <text evidence="10">The sequence shown here is derived from an EMBL/GenBank/DDBJ whole genome shotgun (WGS) entry which is preliminary data.</text>
</comment>
<keyword evidence="6 8" id="KW-0472">Membrane</keyword>
<dbReference type="Gene3D" id="1.25.40.20">
    <property type="entry name" value="Ankyrin repeat-containing domain"/>
    <property type="match status" value="1"/>
</dbReference>
<accession>A0AAW1I5E9</accession>
<evidence type="ECO:0000256" key="7">
    <source>
        <dbReference type="PROSITE-ProRule" id="PRU00023"/>
    </source>
</evidence>
<evidence type="ECO:0000256" key="8">
    <source>
        <dbReference type="SAM" id="Phobius"/>
    </source>
</evidence>
<gene>
    <name evidence="10" type="ORF">RND81_10G164500</name>
</gene>
<protein>
    <recommendedName>
        <fullName evidence="9">PGG domain-containing protein</fullName>
    </recommendedName>
</protein>
<feature type="transmembrane region" description="Helical" evidence="8">
    <location>
        <begin position="312"/>
        <end position="334"/>
    </location>
</feature>
<feature type="transmembrane region" description="Helical" evidence="8">
    <location>
        <begin position="257"/>
        <end position="278"/>
    </location>
</feature>
<organism evidence="10 11">
    <name type="scientific">Saponaria officinalis</name>
    <name type="common">Common soapwort</name>
    <name type="synonym">Lychnis saponaria</name>
    <dbReference type="NCBI Taxonomy" id="3572"/>
    <lineage>
        <taxon>Eukaryota</taxon>
        <taxon>Viridiplantae</taxon>
        <taxon>Streptophyta</taxon>
        <taxon>Embryophyta</taxon>
        <taxon>Tracheophyta</taxon>
        <taxon>Spermatophyta</taxon>
        <taxon>Magnoliopsida</taxon>
        <taxon>eudicotyledons</taxon>
        <taxon>Gunneridae</taxon>
        <taxon>Pentapetalae</taxon>
        <taxon>Caryophyllales</taxon>
        <taxon>Caryophyllaceae</taxon>
        <taxon>Caryophylleae</taxon>
        <taxon>Saponaria</taxon>
    </lineage>
</organism>
<feature type="domain" description="PGG" evidence="9">
    <location>
        <begin position="268"/>
        <end position="363"/>
    </location>
</feature>
<dbReference type="Proteomes" id="UP001443914">
    <property type="component" value="Unassembled WGS sequence"/>
</dbReference>
<evidence type="ECO:0000256" key="3">
    <source>
        <dbReference type="ARBA" id="ARBA00022737"/>
    </source>
</evidence>
<keyword evidence="2 8" id="KW-0812">Transmembrane</keyword>
<feature type="transmembrane region" description="Helical" evidence="8">
    <location>
        <begin position="346"/>
        <end position="372"/>
    </location>
</feature>
<evidence type="ECO:0000313" key="11">
    <source>
        <dbReference type="Proteomes" id="UP001443914"/>
    </source>
</evidence>
<reference evidence="10" key="1">
    <citation type="submission" date="2024-03" db="EMBL/GenBank/DDBJ databases">
        <title>WGS assembly of Saponaria officinalis var. Norfolk2.</title>
        <authorList>
            <person name="Jenkins J."/>
            <person name="Shu S."/>
            <person name="Grimwood J."/>
            <person name="Barry K."/>
            <person name="Goodstein D."/>
            <person name="Schmutz J."/>
            <person name="Leebens-Mack J."/>
            <person name="Osbourn A."/>
        </authorList>
    </citation>
    <scope>NUCLEOTIDE SEQUENCE [LARGE SCALE GENOMIC DNA]</scope>
    <source>
        <strain evidence="10">JIC</strain>
    </source>
</reference>
<evidence type="ECO:0000256" key="2">
    <source>
        <dbReference type="ARBA" id="ARBA00022692"/>
    </source>
</evidence>
<evidence type="ECO:0000259" key="9">
    <source>
        <dbReference type="Pfam" id="PF13962"/>
    </source>
</evidence>
<dbReference type="InterPro" id="IPR026961">
    <property type="entry name" value="PGG_dom"/>
</dbReference>
<comment type="subcellular location">
    <subcellularLocation>
        <location evidence="1">Membrane</location>
        <topology evidence="1">Multi-pass membrane protein</topology>
    </subcellularLocation>
</comment>
<evidence type="ECO:0000256" key="5">
    <source>
        <dbReference type="ARBA" id="ARBA00023043"/>
    </source>
</evidence>
<keyword evidence="5 7" id="KW-0040">ANK repeat</keyword>
<dbReference type="SUPFAM" id="SSF48403">
    <property type="entry name" value="Ankyrin repeat"/>
    <property type="match status" value="1"/>
</dbReference>
<dbReference type="PROSITE" id="PS50088">
    <property type="entry name" value="ANK_REPEAT"/>
    <property type="match status" value="1"/>
</dbReference>
<evidence type="ECO:0000256" key="1">
    <source>
        <dbReference type="ARBA" id="ARBA00004141"/>
    </source>
</evidence>
<dbReference type="PANTHER" id="PTHR24186">
    <property type="entry name" value="PROTEIN PHOSPHATASE 1 REGULATORY SUBUNIT"/>
    <property type="match status" value="1"/>
</dbReference>
<dbReference type="Pfam" id="PF12796">
    <property type="entry name" value="Ank_2"/>
    <property type="match status" value="1"/>
</dbReference>
<evidence type="ECO:0000256" key="6">
    <source>
        <dbReference type="ARBA" id="ARBA00023136"/>
    </source>
</evidence>
<proteinExistence type="predicted"/>
<dbReference type="EMBL" id="JBDFQZ010000010">
    <property type="protein sequence ID" value="KAK9683789.1"/>
    <property type="molecule type" value="Genomic_DNA"/>
</dbReference>
<dbReference type="AlphaFoldDB" id="A0AAW1I5E9"/>
<sequence>MDTSEDLVKKLYDAALKGDVPSLLNLLQEDPLVPDRCSIEHSSLFIQSPLYVAANIGHLEFITEVLGRKPELAEDLDQIRRWSALHVASGKAHLDIVKALLFASPNMCLSPDIDGLNPVHVAAVKGQVHVLDELLKVVPQAIRGRTNAGSTILHLCVQHCQAGALEFLINVMDDAELLNLRDGDGNTMVKHLLKHKRMERNAINKNCLTAMDIQIRSKKGTDDLEIWLPLKRAKALKAKTVLKPRNRHRTWIENQRTALIIVVFGYLQVATLIAGMAFQVEINPPGGTWQDDNGHVAGHSIMADVQKEEYNALLISNTIATTFTYLVSVGYLIADGQSVSDSKDHHILWDAVIYSLCGWIVLMGILLLAHAVRITIKLIRKLIHLGVILYKCCLSFTARRHSV</sequence>
<dbReference type="GO" id="GO:0005886">
    <property type="term" value="C:plasma membrane"/>
    <property type="evidence" value="ECO:0007669"/>
    <property type="project" value="TreeGrafter"/>
</dbReference>
<keyword evidence="11" id="KW-1185">Reference proteome</keyword>
<dbReference type="Pfam" id="PF13962">
    <property type="entry name" value="PGG"/>
    <property type="match status" value="1"/>
</dbReference>
<evidence type="ECO:0000256" key="4">
    <source>
        <dbReference type="ARBA" id="ARBA00022989"/>
    </source>
</evidence>
<dbReference type="InterPro" id="IPR036770">
    <property type="entry name" value="Ankyrin_rpt-contain_sf"/>
</dbReference>
<feature type="repeat" description="ANK" evidence="7">
    <location>
        <begin position="114"/>
        <end position="136"/>
    </location>
</feature>
<dbReference type="InterPro" id="IPR002110">
    <property type="entry name" value="Ankyrin_rpt"/>
</dbReference>
<dbReference type="PANTHER" id="PTHR24186:SF37">
    <property type="entry name" value="PGG DOMAIN-CONTAINING PROTEIN"/>
    <property type="match status" value="1"/>
</dbReference>
<dbReference type="PROSITE" id="PS50297">
    <property type="entry name" value="ANK_REP_REGION"/>
    <property type="match status" value="1"/>
</dbReference>